<gene>
    <name evidence="2" type="ORF">M097_2365</name>
</gene>
<accession>A0A078R530</accession>
<protein>
    <recommendedName>
        <fullName evidence="4">DUF340 domain-containing protein</fullName>
    </recommendedName>
</protein>
<evidence type="ECO:0000256" key="1">
    <source>
        <dbReference type="SAM" id="Phobius"/>
    </source>
</evidence>
<dbReference type="EMBL" id="JNHI01000013">
    <property type="protein sequence ID" value="KDS30669.1"/>
    <property type="molecule type" value="Genomic_DNA"/>
</dbReference>
<keyword evidence="1" id="KW-1133">Transmembrane helix</keyword>
<dbReference type="GO" id="GO:0015661">
    <property type="term" value="F:L-lysine efflux transmembrane transporter activity"/>
    <property type="evidence" value="ECO:0007669"/>
    <property type="project" value="InterPro"/>
</dbReference>
<keyword evidence="1" id="KW-0812">Transmembrane</keyword>
<reference evidence="2 3" key="1">
    <citation type="submission" date="2014-04" db="EMBL/GenBank/DDBJ databases">
        <authorList>
            <person name="Sears C."/>
            <person name="Carroll K."/>
            <person name="Sack B.R."/>
            <person name="Qadri F."/>
            <person name="Myers L.L."/>
            <person name="Chung G.-T."/>
            <person name="Escheverria P."/>
            <person name="Fraser C.M."/>
            <person name="Sadzewicz L."/>
            <person name="Shefchek K.A."/>
            <person name="Tallon L."/>
            <person name="Das S.P."/>
            <person name="Daugherty S."/>
            <person name="Mongodin E.F."/>
        </authorList>
    </citation>
    <scope>NUCLEOTIDE SEQUENCE [LARGE SCALE GENOMIC DNA]</scope>
    <source>
        <strain evidence="3">3775 SL(B) 10 (iv)</strain>
    </source>
</reference>
<evidence type="ECO:0000313" key="2">
    <source>
        <dbReference type="EMBL" id="KDS30669.1"/>
    </source>
</evidence>
<dbReference type="RefSeq" id="WP_008671218.1">
    <property type="nucleotide sequence ID" value="NZ_JNHI01000013.1"/>
</dbReference>
<dbReference type="Pfam" id="PF03956">
    <property type="entry name" value="Lys_export"/>
    <property type="match status" value="1"/>
</dbReference>
<comment type="caution">
    <text evidence="2">The sequence shown here is derived from an EMBL/GenBank/DDBJ whole genome shotgun (WGS) entry which is preliminary data.</text>
</comment>
<dbReference type="AlphaFoldDB" id="A0A078R530"/>
<name>A0A078R530_PHOVU</name>
<evidence type="ECO:0008006" key="4">
    <source>
        <dbReference type="Google" id="ProtNLM"/>
    </source>
</evidence>
<dbReference type="Proteomes" id="UP000028134">
    <property type="component" value="Unassembled WGS sequence"/>
</dbReference>
<dbReference type="PATRIC" id="fig|1339350.3.peg.2260"/>
<organism evidence="2 3">
    <name type="scientific">Phocaeicola vulgatus str. 3775 SL</name>
    <name type="common">B</name>
    <name type="synonym">iv</name>
    <dbReference type="NCBI Taxonomy" id="1339350"/>
    <lineage>
        <taxon>Bacteria</taxon>
        <taxon>Pseudomonadati</taxon>
        <taxon>Bacteroidota</taxon>
        <taxon>Bacteroidia</taxon>
        <taxon>Bacteroidales</taxon>
        <taxon>Bacteroidaceae</taxon>
        <taxon>Phocaeicola</taxon>
    </lineage>
</organism>
<evidence type="ECO:0000313" key="3">
    <source>
        <dbReference type="Proteomes" id="UP000028134"/>
    </source>
</evidence>
<feature type="transmembrane region" description="Helical" evidence="1">
    <location>
        <begin position="30"/>
        <end position="52"/>
    </location>
</feature>
<sequence>MFTFISIMAVGVLIGYPLRHKSQVRKITPLIHIVVCLLLFLLGLSIGLNRLIIDNLGYFCGQAAVISSLSILGSMMASLAVYHIFFKGKGASGEK</sequence>
<dbReference type="InterPro" id="IPR005642">
    <property type="entry name" value="LysO"/>
</dbReference>
<dbReference type="GeneID" id="5304821"/>
<feature type="transmembrane region" description="Helical" evidence="1">
    <location>
        <begin position="64"/>
        <end position="85"/>
    </location>
</feature>
<proteinExistence type="predicted"/>
<keyword evidence="1" id="KW-0472">Membrane</keyword>